<proteinExistence type="predicted"/>
<feature type="non-terminal residue" evidence="1">
    <location>
        <position position="1"/>
    </location>
</feature>
<organism evidence="1">
    <name type="scientific">hydrothermal vent metagenome</name>
    <dbReference type="NCBI Taxonomy" id="652676"/>
    <lineage>
        <taxon>unclassified sequences</taxon>
        <taxon>metagenomes</taxon>
        <taxon>ecological metagenomes</taxon>
    </lineage>
</organism>
<dbReference type="EMBL" id="UOFI01000140">
    <property type="protein sequence ID" value="VAW69032.1"/>
    <property type="molecule type" value="Genomic_DNA"/>
</dbReference>
<sequence length="124" mass="13911">TENKFLPLYIAEMKMAAMKCRGELRQTEPCLPDASPAGDEPPTLKQRFLAAVMCGELGSLESQGYIVTLKEFKMYFSDITTQYADSFLPAATIEPGQISMSHTRFLFRLRPGVYLLHRDLSGDV</sequence>
<name>A0A3B0Y0W4_9ZZZZ</name>
<evidence type="ECO:0000313" key="1">
    <source>
        <dbReference type="EMBL" id="VAW69032.1"/>
    </source>
</evidence>
<reference evidence="1" key="1">
    <citation type="submission" date="2018-06" db="EMBL/GenBank/DDBJ databases">
        <authorList>
            <person name="Zhirakovskaya E."/>
        </authorList>
    </citation>
    <scope>NUCLEOTIDE SEQUENCE</scope>
</reference>
<accession>A0A3B0Y0W4</accession>
<protein>
    <submittedName>
        <fullName evidence="1">Uncharacterized protein</fullName>
    </submittedName>
</protein>
<dbReference type="AlphaFoldDB" id="A0A3B0Y0W4"/>
<gene>
    <name evidence="1" type="ORF">MNBD_GAMMA09-1986</name>
</gene>